<evidence type="ECO:0000313" key="2">
    <source>
        <dbReference type="Proteomes" id="UP000366872"/>
    </source>
</evidence>
<name>A0A6C2TVW6_PONDE</name>
<evidence type="ECO:0000313" key="1">
    <source>
        <dbReference type="EMBL" id="VGO11476.1"/>
    </source>
</evidence>
<keyword evidence="2" id="KW-1185">Reference proteome</keyword>
<sequence length="920" mass="100372">MCFIGLFIEWRNKIMKLVHFISAVYSFLLSFAGGVQAAVLVSSDGAWSTNELITISKGGLQSNSNSGGTFGSWGGASFNANAESHYLDMETTVSNIQHIYTPGYTYSYKASAAAALANMMTNQVVYLLADGAPVSASRVAGKNYLGTFGSDNRNSVYGYYSAEAGDPLIGQTVGMRLTSEGIQSRFRADGDSSLRVLLTSHAGFDDYTVLPQSSTHAIAGLLFETEFEMDAGGLVASENVIGLTTDDGSLIVTNATDSYFRMNLNDTGGRNAFKLNSDSDTFQELTIYRLDFRAFKSIDADPSQNEVHVVLGGSYTNTINIGTSESSYSTVVDSDETGLAGSDLRVEFVPAGTGTVSGINQYRVMDLSISADSTTVDSGLLYYTAFETNGAGLVETDYVLDMIFSGDGTFGLEDGVNCYVLPATAGSAASCSVVSADDTFRQGTTYEVSFQARSLVRENPSLLTVSAGSFTTNIVVGRGYVDCTLLVDADAVGISGEPLSIELVPELSPVSNEYRIKNLKLAAVSQAIGCWFEDSNLGTNGGIPPDFESRFYEPQLSTWTNALETMEVYYLRYATYRDHLADNVELKTRMAEVFNAYGIKVALDDTEPTWGHAKYNYNTPNYQNSINALQDLENHGWNLCAVGMQSVLSKPWSGGDYAMSWRILDVVEYIKQVKPHFPDLEYGVIDALPVKGLEYKSHYADLKNAVEAEGYTLDFFEQDFPIDKVLTGERTHEEMIDAERFARHALGCKSGLFLTSSRGGNDSDELWRSDVISGLDQHIFNGAAPERITLAAWYPHPVYTAPDETDPLLNPNGSTMLGTLILMEEKVRETGFTALPDSSLITVKSDNPQVDFYINSSEVLIQWDSLTGREYNLYSTTNLLEGFLLMKGGMSYPQGSFSDSSISTNKNRFYKLDSNEQVPL</sequence>
<reference evidence="1 2" key="1">
    <citation type="submission" date="2019-04" db="EMBL/GenBank/DDBJ databases">
        <authorList>
            <person name="Van Vliet M D."/>
        </authorList>
    </citation>
    <scope>NUCLEOTIDE SEQUENCE [LARGE SCALE GENOMIC DNA]</scope>
    <source>
        <strain evidence="1 2">F1</strain>
    </source>
</reference>
<organism evidence="1 2">
    <name type="scientific">Pontiella desulfatans</name>
    <dbReference type="NCBI Taxonomy" id="2750659"/>
    <lineage>
        <taxon>Bacteria</taxon>
        <taxon>Pseudomonadati</taxon>
        <taxon>Kiritimatiellota</taxon>
        <taxon>Kiritimatiellia</taxon>
        <taxon>Kiritimatiellales</taxon>
        <taxon>Pontiellaceae</taxon>
        <taxon>Pontiella</taxon>
    </lineage>
</organism>
<dbReference type="AlphaFoldDB" id="A0A6C2TVW6"/>
<dbReference type="EMBL" id="CAAHFG010000001">
    <property type="protein sequence ID" value="VGO11476.1"/>
    <property type="molecule type" value="Genomic_DNA"/>
</dbReference>
<protein>
    <submittedName>
        <fullName evidence="1">Uncharacterized protein</fullName>
    </submittedName>
</protein>
<gene>
    <name evidence="1" type="ORF">PDESU_00020</name>
</gene>
<dbReference type="Proteomes" id="UP000366872">
    <property type="component" value="Unassembled WGS sequence"/>
</dbReference>
<proteinExistence type="predicted"/>
<accession>A0A6C2TVW6</accession>